<evidence type="ECO:0000256" key="1">
    <source>
        <dbReference type="SAM" id="Phobius"/>
    </source>
</evidence>
<dbReference type="InterPro" id="IPR045340">
    <property type="entry name" value="DUF6533"/>
</dbReference>
<sequence length="107" mass="12167">MNNNQTVPSPSYYDQLVYGEIAQNQILLGSLVILLVLPVALLIYASSLHFPDELEYIWPPKFTLPTFLYLLSKYPLLLYQTLGLIMQFLPETSGIYVMPNSLGKLKD</sequence>
<reference evidence="3" key="1">
    <citation type="submission" date="2021-10" db="EMBL/GenBank/DDBJ databases">
        <title>De novo Genome Assembly of Clathrus columnatus (Basidiomycota, Fungi) Using Illumina and Nanopore Sequence Data.</title>
        <authorList>
            <person name="Ogiso-Tanaka E."/>
            <person name="Itagaki H."/>
            <person name="Hosoya T."/>
            <person name="Hosaka K."/>
        </authorList>
    </citation>
    <scope>NUCLEOTIDE SEQUENCE</scope>
    <source>
        <strain evidence="3">MO-923</strain>
    </source>
</reference>
<dbReference type="AlphaFoldDB" id="A0AAV5ANU6"/>
<evidence type="ECO:0000313" key="3">
    <source>
        <dbReference type="EMBL" id="GJJ15472.1"/>
    </source>
</evidence>
<keyword evidence="4" id="KW-1185">Reference proteome</keyword>
<dbReference type="EMBL" id="BPWL01000011">
    <property type="protein sequence ID" value="GJJ15472.1"/>
    <property type="molecule type" value="Genomic_DNA"/>
</dbReference>
<feature type="domain" description="DUF6533" evidence="2">
    <location>
        <begin position="39"/>
        <end position="77"/>
    </location>
</feature>
<evidence type="ECO:0000259" key="2">
    <source>
        <dbReference type="Pfam" id="PF20151"/>
    </source>
</evidence>
<dbReference type="Proteomes" id="UP001050691">
    <property type="component" value="Unassembled WGS sequence"/>
</dbReference>
<feature type="transmembrane region" description="Helical" evidence="1">
    <location>
        <begin position="26"/>
        <end position="47"/>
    </location>
</feature>
<comment type="caution">
    <text evidence="3">The sequence shown here is derived from an EMBL/GenBank/DDBJ whole genome shotgun (WGS) entry which is preliminary data.</text>
</comment>
<evidence type="ECO:0000313" key="4">
    <source>
        <dbReference type="Proteomes" id="UP001050691"/>
    </source>
</evidence>
<gene>
    <name evidence="3" type="ORF">Clacol_009750</name>
</gene>
<proteinExistence type="predicted"/>
<dbReference type="Pfam" id="PF20151">
    <property type="entry name" value="DUF6533"/>
    <property type="match status" value="1"/>
</dbReference>
<keyword evidence="1" id="KW-1133">Transmembrane helix</keyword>
<accession>A0AAV5ANU6</accession>
<organism evidence="3 4">
    <name type="scientific">Clathrus columnatus</name>
    <dbReference type="NCBI Taxonomy" id="1419009"/>
    <lineage>
        <taxon>Eukaryota</taxon>
        <taxon>Fungi</taxon>
        <taxon>Dikarya</taxon>
        <taxon>Basidiomycota</taxon>
        <taxon>Agaricomycotina</taxon>
        <taxon>Agaricomycetes</taxon>
        <taxon>Phallomycetidae</taxon>
        <taxon>Phallales</taxon>
        <taxon>Clathraceae</taxon>
        <taxon>Clathrus</taxon>
    </lineage>
</organism>
<protein>
    <recommendedName>
        <fullName evidence="2">DUF6533 domain-containing protein</fullName>
    </recommendedName>
</protein>
<feature type="transmembrane region" description="Helical" evidence="1">
    <location>
        <begin position="67"/>
        <end position="89"/>
    </location>
</feature>
<name>A0AAV5ANU6_9AGAM</name>
<keyword evidence="1" id="KW-0472">Membrane</keyword>
<keyword evidence="1" id="KW-0812">Transmembrane</keyword>